<name>A0ABY4R3V7_9ACTN</name>
<keyword evidence="3" id="KW-1185">Reference proteome</keyword>
<feature type="region of interest" description="Disordered" evidence="1">
    <location>
        <begin position="1"/>
        <end position="31"/>
    </location>
</feature>
<gene>
    <name evidence="2" type="ORF">M6D93_06590</name>
</gene>
<dbReference type="Proteomes" id="UP001056336">
    <property type="component" value="Chromosome"/>
</dbReference>
<proteinExistence type="predicted"/>
<feature type="compositionally biased region" description="Low complexity" evidence="1">
    <location>
        <begin position="1"/>
        <end position="29"/>
    </location>
</feature>
<evidence type="ECO:0008006" key="4">
    <source>
        <dbReference type="Google" id="ProtNLM"/>
    </source>
</evidence>
<protein>
    <recommendedName>
        <fullName evidence="4">RES domain-containing protein</fullName>
    </recommendedName>
</protein>
<evidence type="ECO:0000256" key="1">
    <source>
        <dbReference type="SAM" id="MobiDB-lite"/>
    </source>
</evidence>
<reference evidence="2" key="2">
    <citation type="submission" date="2022-05" db="EMBL/GenBank/DDBJ databases">
        <authorList>
            <person name="Kim J.-S."/>
            <person name="Lee K."/>
            <person name="Suh M."/>
            <person name="Eom M."/>
            <person name="Kim J.-S."/>
            <person name="Kim D.-S."/>
            <person name="Ko S.-H."/>
            <person name="Shin Y."/>
            <person name="Lee J.-S."/>
        </authorList>
    </citation>
    <scope>NUCLEOTIDE SEQUENCE</scope>
    <source>
        <strain evidence="2">N237</strain>
    </source>
</reference>
<sequence length="68" mass="7365">MSFILSAPSARSTTTDTAPAPAAAPVAPSTRRRRYRFGRAPNAYPARSDGYYAMYCATSPSLVQHLSR</sequence>
<evidence type="ECO:0000313" key="2">
    <source>
        <dbReference type="EMBL" id="UQX89664.1"/>
    </source>
</evidence>
<reference evidence="2" key="1">
    <citation type="journal article" date="2018" name="Int. J. Syst. Evol. Microbiol.">
        <title>Jatrophihabitans telluris sp. nov., isolated from sediment soil of lava forest wetlands and the emended description of the genus Jatrophihabitans.</title>
        <authorList>
            <person name="Lee K.C."/>
            <person name="Suh M.K."/>
            <person name="Eom M.K."/>
            <person name="Kim K.K."/>
            <person name="Kim J.S."/>
            <person name="Kim D.S."/>
            <person name="Ko S.H."/>
            <person name="Shin Y.K."/>
            <person name="Lee J.S."/>
        </authorList>
    </citation>
    <scope>NUCLEOTIDE SEQUENCE</scope>
    <source>
        <strain evidence="2">N237</strain>
    </source>
</reference>
<dbReference type="RefSeq" id="WP_249773560.1">
    <property type="nucleotide sequence ID" value="NZ_CP097332.1"/>
</dbReference>
<organism evidence="2 3">
    <name type="scientific">Jatrophihabitans telluris</name>
    <dbReference type="NCBI Taxonomy" id="2038343"/>
    <lineage>
        <taxon>Bacteria</taxon>
        <taxon>Bacillati</taxon>
        <taxon>Actinomycetota</taxon>
        <taxon>Actinomycetes</taxon>
        <taxon>Jatrophihabitantales</taxon>
        <taxon>Jatrophihabitantaceae</taxon>
        <taxon>Jatrophihabitans</taxon>
    </lineage>
</organism>
<dbReference type="EMBL" id="CP097332">
    <property type="protein sequence ID" value="UQX89664.1"/>
    <property type="molecule type" value="Genomic_DNA"/>
</dbReference>
<evidence type="ECO:0000313" key="3">
    <source>
        <dbReference type="Proteomes" id="UP001056336"/>
    </source>
</evidence>
<accession>A0ABY4R3V7</accession>